<dbReference type="EC" id="2.7.6.1" evidence="1"/>
<keyword evidence="6" id="KW-0067">ATP-binding</keyword>
<evidence type="ECO:0000259" key="10">
    <source>
        <dbReference type="Pfam" id="PF13793"/>
    </source>
</evidence>
<reference evidence="11 12" key="1">
    <citation type="submission" date="2015-11" db="EMBL/GenBank/DDBJ databases">
        <title>Genomic analysis of 38 Legionella species identifies large and diverse effector repertoires.</title>
        <authorList>
            <person name="Burstein D."/>
            <person name="Amaro F."/>
            <person name="Zusman T."/>
            <person name="Lifshitz Z."/>
            <person name="Cohen O."/>
            <person name="Gilbert J.A."/>
            <person name="Pupko T."/>
            <person name="Shuman H.A."/>
            <person name="Segal G."/>
        </authorList>
    </citation>
    <scope>NUCLEOTIDE SEQUENCE [LARGE SCALE GENOMIC DNA]</scope>
    <source>
        <strain evidence="11 12">IMVS3376</strain>
    </source>
</reference>
<evidence type="ECO:0000256" key="7">
    <source>
        <dbReference type="ARBA" id="ARBA00049535"/>
    </source>
</evidence>
<dbReference type="AlphaFoldDB" id="A0A0W0ZCS1"/>
<dbReference type="InterPro" id="IPR029099">
    <property type="entry name" value="Pribosyltran_N"/>
</dbReference>
<keyword evidence="3 8" id="KW-0545">Nucleotide biosynthesis</keyword>
<organism evidence="11 12">
    <name type="scientific">Legionella steelei</name>
    <dbReference type="NCBI Taxonomy" id="947033"/>
    <lineage>
        <taxon>Bacteria</taxon>
        <taxon>Pseudomonadati</taxon>
        <taxon>Pseudomonadota</taxon>
        <taxon>Gammaproteobacteria</taxon>
        <taxon>Legionellales</taxon>
        <taxon>Legionellaceae</taxon>
        <taxon>Legionella</taxon>
    </lineage>
</organism>
<dbReference type="SMART" id="SM01400">
    <property type="entry name" value="Pribosyltran_N"/>
    <property type="match status" value="1"/>
</dbReference>
<dbReference type="NCBIfam" id="NF005537">
    <property type="entry name" value="PRK07199.1"/>
    <property type="match status" value="1"/>
</dbReference>
<dbReference type="GO" id="GO:0000287">
    <property type="term" value="F:magnesium ion binding"/>
    <property type="evidence" value="ECO:0007669"/>
    <property type="project" value="InterPro"/>
</dbReference>
<dbReference type="InterPro" id="IPR005946">
    <property type="entry name" value="Rib-P_diPkinase"/>
</dbReference>
<sequence length="295" mass="33261">MSKNTVAFSLFGADELRNTLCDALNFEAGKIMTHQFPDEEVMITIDTDLRSKSVIFILSTDRPNEKTLPLILAVETARELGANKIGLIAPYLAYMRQDIQFHSGEGISSKYFARLLSSYFDWLITIDPHLHRWHSLNEVFTIDTKVLHATDNIAHWVRNNVQNPLLIGPDMESTQWVAEIAKISQAPYLIVEKTRFGDANVSATVPQIEQYPNHTPVLIDDIISTGRTMIETIKHIQTYGIHNIICLAVHAVFANNAYDELMKTGITDIVTCNTIVHPSNKIDISNLFIEALIEK</sequence>
<feature type="domain" description="Phosphoribosyltransferase" evidence="9">
    <location>
        <begin position="149"/>
        <end position="273"/>
    </location>
</feature>
<dbReference type="PANTHER" id="PTHR10210">
    <property type="entry name" value="RIBOSE-PHOSPHATE DIPHOSPHOKINASE FAMILY MEMBER"/>
    <property type="match status" value="1"/>
</dbReference>
<comment type="similarity">
    <text evidence="8">Belongs to the ribose-phosphate pyrophosphokinase family.</text>
</comment>
<dbReference type="PATRIC" id="fig|947033.5.peg.3303"/>
<comment type="caution">
    <text evidence="11">The sequence shown here is derived from an EMBL/GenBank/DDBJ whole genome shotgun (WGS) entry which is preliminary data.</text>
</comment>
<dbReference type="GO" id="GO:0006164">
    <property type="term" value="P:purine nucleotide biosynthetic process"/>
    <property type="evidence" value="ECO:0007669"/>
    <property type="project" value="TreeGrafter"/>
</dbReference>
<dbReference type="STRING" id="947033.Lste_3113"/>
<dbReference type="GO" id="GO:0004749">
    <property type="term" value="F:ribose phosphate diphosphokinase activity"/>
    <property type="evidence" value="ECO:0007669"/>
    <property type="project" value="UniProtKB-EC"/>
</dbReference>
<keyword evidence="12" id="KW-1185">Reference proteome</keyword>
<dbReference type="GO" id="GO:0005524">
    <property type="term" value="F:ATP binding"/>
    <property type="evidence" value="ECO:0007669"/>
    <property type="project" value="UniProtKB-KW"/>
</dbReference>
<evidence type="ECO:0000256" key="2">
    <source>
        <dbReference type="ARBA" id="ARBA00022679"/>
    </source>
</evidence>
<name>A0A0W0ZCS1_9GAMM</name>
<evidence type="ECO:0000259" key="9">
    <source>
        <dbReference type="Pfam" id="PF00156"/>
    </source>
</evidence>
<evidence type="ECO:0000256" key="3">
    <source>
        <dbReference type="ARBA" id="ARBA00022727"/>
    </source>
</evidence>
<dbReference type="PANTHER" id="PTHR10210:SF32">
    <property type="entry name" value="RIBOSE-PHOSPHATE PYROPHOSPHOKINASE 2"/>
    <property type="match status" value="1"/>
</dbReference>
<evidence type="ECO:0000256" key="8">
    <source>
        <dbReference type="RuleBase" id="RU004324"/>
    </source>
</evidence>
<keyword evidence="4" id="KW-0547">Nucleotide-binding</keyword>
<keyword evidence="5 11" id="KW-0418">Kinase</keyword>
<dbReference type="NCBIfam" id="TIGR01251">
    <property type="entry name" value="ribP_PPkin"/>
    <property type="match status" value="1"/>
</dbReference>
<feature type="domain" description="Ribose-phosphate pyrophosphokinase N-terminal" evidence="10">
    <location>
        <begin position="8"/>
        <end position="118"/>
    </location>
</feature>
<accession>A0A0W0ZCS1</accession>
<evidence type="ECO:0000256" key="4">
    <source>
        <dbReference type="ARBA" id="ARBA00022741"/>
    </source>
</evidence>
<evidence type="ECO:0000313" key="12">
    <source>
        <dbReference type="Proteomes" id="UP000054926"/>
    </source>
</evidence>
<evidence type="ECO:0000256" key="5">
    <source>
        <dbReference type="ARBA" id="ARBA00022777"/>
    </source>
</evidence>
<proteinExistence type="inferred from homology"/>
<dbReference type="RefSeq" id="WP_058511952.1">
    <property type="nucleotide sequence ID" value="NZ_LNYY01000021.1"/>
</dbReference>
<dbReference type="CDD" id="cd06223">
    <property type="entry name" value="PRTases_typeI"/>
    <property type="match status" value="1"/>
</dbReference>
<dbReference type="Proteomes" id="UP000054926">
    <property type="component" value="Unassembled WGS sequence"/>
</dbReference>
<dbReference type="Pfam" id="PF13793">
    <property type="entry name" value="Pribosyltran_N"/>
    <property type="match status" value="1"/>
</dbReference>
<dbReference type="EMBL" id="LNYY01000021">
    <property type="protein sequence ID" value="KTD66907.1"/>
    <property type="molecule type" value="Genomic_DNA"/>
</dbReference>
<dbReference type="GO" id="GO:0016301">
    <property type="term" value="F:kinase activity"/>
    <property type="evidence" value="ECO:0007669"/>
    <property type="project" value="UniProtKB-KW"/>
</dbReference>
<dbReference type="OrthoDB" id="324294at2"/>
<evidence type="ECO:0000256" key="1">
    <source>
        <dbReference type="ARBA" id="ARBA00013247"/>
    </source>
</evidence>
<dbReference type="GO" id="GO:0006015">
    <property type="term" value="P:5-phosphoribose 1-diphosphate biosynthetic process"/>
    <property type="evidence" value="ECO:0007669"/>
    <property type="project" value="TreeGrafter"/>
</dbReference>
<evidence type="ECO:0000313" key="11">
    <source>
        <dbReference type="EMBL" id="KTD66907.1"/>
    </source>
</evidence>
<dbReference type="Gene3D" id="3.40.50.2020">
    <property type="match status" value="2"/>
</dbReference>
<dbReference type="GO" id="GO:0002189">
    <property type="term" value="C:ribose phosphate diphosphokinase complex"/>
    <property type="evidence" value="ECO:0007669"/>
    <property type="project" value="TreeGrafter"/>
</dbReference>
<dbReference type="SUPFAM" id="SSF53271">
    <property type="entry name" value="PRTase-like"/>
    <property type="match status" value="2"/>
</dbReference>
<dbReference type="GO" id="GO:0005737">
    <property type="term" value="C:cytoplasm"/>
    <property type="evidence" value="ECO:0007669"/>
    <property type="project" value="TreeGrafter"/>
</dbReference>
<dbReference type="Pfam" id="PF00156">
    <property type="entry name" value="Pribosyltran"/>
    <property type="match status" value="1"/>
</dbReference>
<dbReference type="InterPro" id="IPR029057">
    <property type="entry name" value="PRTase-like"/>
</dbReference>
<evidence type="ECO:0000256" key="6">
    <source>
        <dbReference type="ARBA" id="ARBA00022840"/>
    </source>
</evidence>
<dbReference type="InterPro" id="IPR000836">
    <property type="entry name" value="PRTase_dom"/>
</dbReference>
<comment type="catalytic activity">
    <reaction evidence="7">
        <text>D-ribose 5-phosphate + ATP = 5-phospho-alpha-D-ribose 1-diphosphate + AMP + H(+)</text>
        <dbReference type="Rhea" id="RHEA:15609"/>
        <dbReference type="ChEBI" id="CHEBI:15378"/>
        <dbReference type="ChEBI" id="CHEBI:30616"/>
        <dbReference type="ChEBI" id="CHEBI:58017"/>
        <dbReference type="ChEBI" id="CHEBI:78346"/>
        <dbReference type="ChEBI" id="CHEBI:456215"/>
        <dbReference type="EC" id="2.7.6.1"/>
    </reaction>
</comment>
<gene>
    <name evidence="11" type="ORF">Lste_3113</name>
</gene>
<protein>
    <recommendedName>
        <fullName evidence="1">ribose-phosphate diphosphokinase</fullName>
        <ecNumber evidence="1">2.7.6.1</ecNumber>
    </recommendedName>
</protein>
<keyword evidence="2 11" id="KW-0808">Transferase</keyword>